<evidence type="ECO:0000313" key="7">
    <source>
        <dbReference type="Proteomes" id="UP001501470"/>
    </source>
</evidence>
<keyword evidence="2" id="KW-0813">Transport</keyword>
<gene>
    <name evidence="6" type="ORF">GCM10009827_059480</name>
</gene>
<dbReference type="PROSITE" id="PS50893">
    <property type="entry name" value="ABC_TRANSPORTER_2"/>
    <property type="match status" value="1"/>
</dbReference>
<reference evidence="7" key="1">
    <citation type="journal article" date="2019" name="Int. J. Syst. Evol. Microbiol.">
        <title>The Global Catalogue of Microorganisms (GCM) 10K type strain sequencing project: providing services to taxonomists for standard genome sequencing and annotation.</title>
        <authorList>
            <consortium name="The Broad Institute Genomics Platform"/>
            <consortium name="The Broad Institute Genome Sequencing Center for Infectious Disease"/>
            <person name="Wu L."/>
            <person name="Ma J."/>
        </authorList>
    </citation>
    <scope>NUCLEOTIDE SEQUENCE [LARGE SCALE GENOMIC DNA]</scope>
    <source>
        <strain evidence="7">JCM 15933</strain>
    </source>
</reference>
<dbReference type="EMBL" id="BAAAQD010000012">
    <property type="protein sequence ID" value="GAA1533554.1"/>
    <property type="molecule type" value="Genomic_DNA"/>
</dbReference>
<dbReference type="RefSeq" id="WP_344505578.1">
    <property type="nucleotide sequence ID" value="NZ_BAAAQD010000012.1"/>
</dbReference>
<dbReference type="SMART" id="SM00382">
    <property type="entry name" value="AAA"/>
    <property type="match status" value="1"/>
</dbReference>
<keyword evidence="4" id="KW-0067">ATP-binding</keyword>
<accession>A0ABP4LXM5</accession>
<comment type="caution">
    <text evidence="6">The sequence shown here is derived from an EMBL/GenBank/DDBJ whole genome shotgun (WGS) entry which is preliminary data.</text>
</comment>
<dbReference type="InterPro" id="IPR027417">
    <property type="entry name" value="P-loop_NTPase"/>
</dbReference>
<dbReference type="Proteomes" id="UP001501470">
    <property type="component" value="Unassembled WGS sequence"/>
</dbReference>
<dbReference type="SUPFAM" id="SSF52540">
    <property type="entry name" value="P-loop containing nucleoside triphosphate hydrolases"/>
    <property type="match status" value="1"/>
</dbReference>
<evidence type="ECO:0000256" key="3">
    <source>
        <dbReference type="ARBA" id="ARBA00022741"/>
    </source>
</evidence>
<keyword evidence="7" id="KW-1185">Reference proteome</keyword>
<dbReference type="PANTHER" id="PTHR43335:SF4">
    <property type="entry name" value="ABC TRANSPORTER, ATP-BINDING PROTEIN"/>
    <property type="match status" value="1"/>
</dbReference>
<organism evidence="6 7">
    <name type="scientific">Dactylosporangium maewongense</name>
    <dbReference type="NCBI Taxonomy" id="634393"/>
    <lineage>
        <taxon>Bacteria</taxon>
        <taxon>Bacillati</taxon>
        <taxon>Actinomycetota</taxon>
        <taxon>Actinomycetes</taxon>
        <taxon>Micromonosporales</taxon>
        <taxon>Micromonosporaceae</taxon>
        <taxon>Dactylosporangium</taxon>
    </lineage>
</organism>
<dbReference type="PANTHER" id="PTHR43335">
    <property type="entry name" value="ABC TRANSPORTER, ATP-BINDING PROTEIN"/>
    <property type="match status" value="1"/>
</dbReference>
<dbReference type="Pfam" id="PF00005">
    <property type="entry name" value="ABC_tran"/>
    <property type="match status" value="1"/>
</dbReference>
<dbReference type="Gene3D" id="3.40.50.300">
    <property type="entry name" value="P-loop containing nucleotide triphosphate hydrolases"/>
    <property type="match status" value="1"/>
</dbReference>
<evidence type="ECO:0000259" key="5">
    <source>
        <dbReference type="PROSITE" id="PS50893"/>
    </source>
</evidence>
<feature type="domain" description="ABC transporter" evidence="5">
    <location>
        <begin position="4"/>
        <end position="194"/>
    </location>
</feature>
<evidence type="ECO:0000313" key="6">
    <source>
        <dbReference type="EMBL" id="GAA1533554.1"/>
    </source>
</evidence>
<dbReference type="InterPro" id="IPR003439">
    <property type="entry name" value="ABC_transporter-like_ATP-bd"/>
</dbReference>
<evidence type="ECO:0000256" key="1">
    <source>
        <dbReference type="ARBA" id="ARBA00005417"/>
    </source>
</evidence>
<evidence type="ECO:0000256" key="4">
    <source>
        <dbReference type="ARBA" id="ARBA00022840"/>
    </source>
</evidence>
<keyword evidence="3" id="KW-0547">Nucleotide-binding</keyword>
<sequence length="194" mass="20038">MYAIRISGLVKRHVIAGFDLSVPPGALVAVLGPPGAGKSALVEIVLGLTGPDAGEVSIHGRAPRDAVRAGRVGAMLQHGTLLDDCGVHETVAMIAALHRSSRPVTEALDLAGVRALAGRRCGTLSPGERRQVRYALALAGCPDVVVLDEPPAFEGFHESLRVLGRRGTAVLVTARSLPDAVFDRVVALPAAAIA</sequence>
<name>A0ABP4LXM5_9ACTN</name>
<comment type="similarity">
    <text evidence="1">Belongs to the ABC transporter superfamily.</text>
</comment>
<protein>
    <recommendedName>
        <fullName evidence="5">ABC transporter domain-containing protein</fullName>
    </recommendedName>
</protein>
<proteinExistence type="inferred from homology"/>
<evidence type="ECO:0000256" key="2">
    <source>
        <dbReference type="ARBA" id="ARBA00022448"/>
    </source>
</evidence>
<dbReference type="InterPro" id="IPR003593">
    <property type="entry name" value="AAA+_ATPase"/>
</dbReference>